<keyword evidence="3 6" id="KW-0347">Helicase</keyword>
<keyword evidence="7" id="KW-1185">Reference proteome</keyword>
<evidence type="ECO:0000256" key="1">
    <source>
        <dbReference type="ARBA" id="ARBA00022741"/>
    </source>
</evidence>
<dbReference type="InterPro" id="IPR050615">
    <property type="entry name" value="ATP-dep_DNA_Helicase"/>
</dbReference>
<name>A0A5M6I811_9PROT</name>
<evidence type="ECO:0000256" key="3">
    <source>
        <dbReference type="ARBA" id="ARBA00022806"/>
    </source>
</evidence>
<keyword evidence="1" id="KW-0547">Nucleotide-binding</keyword>
<dbReference type="InterPro" id="IPR006935">
    <property type="entry name" value="Helicase/UvrB_N"/>
</dbReference>
<dbReference type="SMART" id="SM00487">
    <property type="entry name" value="DEXDc"/>
    <property type="match status" value="1"/>
</dbReference>
<dbReference type="GO" id="GO:0004386">
    <property type="term" value="F:helicase activity"/>
    <property type="evidence" value="ECO:0007669"/>
    <property type="project" value="UniProtKB-KW"/>
</dbReference>
<dbReference type="Proteomes" id="UP000324065">
    <property type="component" value="Unassembled WGS sequence"/>
</dbReference>
<dbReference type="OrthoDB" id="9804086at2"/>
<dbReference type="AlphaFoldDB" id="A0A5M6I811"/>
<dbReference type="EMBL" id="VWPJ01000018">
    <property type="protein sequence ID" value="KAA5604414.1"/>
    <property type="molecule type" value="Genomic_DNA"/>
</dbReference>
<dbReference type="InterPro" id="IPR049430">
    <property type="entry name" value="UvsW_N_sf"/>
</dbReference>
<dbReference type="GO" id="GO:0003677">
    <property type="term" value="F:DNA binding"/>
    <property type="evidence" value="ECO:0007669"/>
    <property type="project" value="InterPro"/>
</dbReference>
<dbReference type="SUPFAM" id="SSF52540">
    <property type="entry name" value="P-loop containing nucleoside triphosphate hydrolases"/>
    <property type="match status" value="1"/>
</dbReference>
<organism evidence="6 7">
    <name type="scientific">Roseospira marina</name>
    <dbReference type="NCBI Taxonomy" id="140057"/>
    <lineage>
        <taxon>Bacteria</taxon>
        <taxon>Pseudomonadati</taxon>
        <taxon>Pseudomonadota</taxon>
        <taxon>Alphaproteobacteria</taxon>
        <taxon>Rhodospirillales</taxon>
        <taxon>Rhodospirillaceae</taxon>
        <taxon>Roseospira</taxon>
    </lineage>
</organism>
<proteinExistence type="predicted"/>
<dbReference type="SMART" id="SM00490">
    <property type="entry name" value="HELICc"/>
    <property type="match status" value="1"/>
</dbReference>
<dbReference type="RefSeq" id="WP_150063532.1">
    <property type="nucleotide sequence ID" value="NZ_JACHII010000014.1"/>
</dbReference>
<accession>A0A5M6I811</accession>
<feature type="domain" description="Helicase C-terminal" evidence="5">
    <location>
        <begin position="403"/>
        <end position="545"/>
    </location>
</feature>
<protein>
    <submittedName>
        <fullName evidence="6">DEAD/DEAH box helicase</fullName>
    </submittedName>
</protein>
<dbReference type="Pfam" id="PF04851">
    <property type="entry name" value="ResIII"/>
    <property type="match status" value="1"/>
</dbReference>
<keyword evidence="4" id="KW-0067">ATP-binding</keyword>
<dbReference type="InterPro" id="IPR014001">
    <property type="entry name" value="Helicase_ATP-bd"/>
</dbReference>
<dbReference type="GO" id="GO:0016787">
    <property type="term" value="F:hydrolase activity"/>
    <property type="evidence" value="ECO:0007669"/>
    <property type="project" value="UniProtKB-KW"/>
</dbReference>
<keyword evidence="2" id="KW-0378">Hydrolase</keyword>
<dbReference type="InterPro" id="IPR027417">
    <property type="entry name" value="P-loop_NTPase"/>
</dbReference>
<evidence type="ECO:0000256" key="4">
    <source>
        <dbReference type="ARBA" id="ARBA00022840"/>
    </source>
</evidence>
<evidence type="ECO:0000256" key="2">
    <source>
        <dbReference type="ARBA" id="ARBA00022801"/>
    </source>
</evidence>
<dbReference type="Gene3D" id="3.40.50.300">
    <property type="entry name" value="P-loop containing nucleotide triphosphate hydrolases"/>
    <property type="match status" value="2"/>
</dbReference>
<evidence type="ECO:0000313" key="6">
    <source>
        <dbReference type="EMBL" id="KAA5604414.1"/>
    </source>
</evidence>
<gene>
    <name evidence="6" type="ORF">F1188_16265</name>
</gene>
<dbReference type="Gene3D" id="3.30.780.20">
    <property type="match status" value="1"/>
</dbReference>
<comment type="caution">
    <text evidence="6">The sequence shown here is derived from an EMBL/GenBank/DDBJ whole genome shotgun (WGS) entry which is preliminary data.</text>
</comment>
<dbReference type="PROSITE" id="PS51194">
    <property type="entry name" value="HELICASE_CTER"/>
    <property type="match status" value="1"/>
</dbReference>
<evidence type="ECO:0000259" key="5">
    <source>
        <dbReference type="PROSITE" id="PS51194"/>
    </source>
</evidence>
<dbReference type="Pfam" id="PF00271">
    <property type="entry name" value="Helicase_C"/>
    <property type="match status" value="1"/>
</dbReference>
<dbReference type="PANTHER" id="PTHR11274">
    <property type="entry name" value="RAD25/XP-B DNA REPAIR HELICASE"/>
    <property type="match status" value="1"/>
</dbReference>
<sequence>MADTLTLAASCVGAQVLGADREVKLFLSQLLSYRVDGAEYSGAFKAGHWDGRSSFYNWGTSKFPAGFAMFVHDALIAKGYKVRFVRKPAPGPRGPETFHLFRGRGTDPRYDYQADVVRQLIKHRIGIARVATGGGKSWIATLAIHRIRRPTLFLTTRGVLMYQMADGLKEAGFSVGILGDGEFTPKAINCAMVQTLAARVEDVSRDDMVERELLFILEAETEKVNALRSQLKKAKTPAAEIKRRTMDLAAALEKAREPDASIVERMTEKHRLHHIRRRKTIKLLEVIEFVIGEEAHEAGGNSYFEILKHCRNAHYRLALTATPFMRPDAEANMRLMAAFGTVIAEVSEKMLIDRGILATPYFKIVSTPKPAKLYKTTTWQRAYKIGIVENEARNREIVKHAAQAARLGLTAMVLVQHKAHGVQLLKMLKAVGMRAAYIYGEHDQNERKHRLNQLKTGEIQCLIGTTILDVGVDVPAVGMVILAGGGKAEISLRQRIGRGLREKKRGPNVALVIDFADEYNMHLRSHAQERLAILKSTPGFSERILAPGTDFDYRGLGFTLAS</sequence>
<evidence type="ECO:0000313" key="7">
    <source>
        <dbReference type="Proteomes" id="UP000324065"/>
    </source>
</evidence>
<dbReference type="InterPro" id="IPR001650">
    <property type="entry name" value="Helicase_C-like"/>
</dbReference>
<dbReference type="PANTHER" id="PTHR11274:SF0">
    <property type="entry name" value="GENERAL TRANSCRIPTION AND DNA REPAIR FACTOR IIH HELICASE SUBUNIT XPB"/>
    <property type="match status" value="1"/>
</dbReference>
<reference evidence="6 7" key="1">
    <citation type="submission" date="2019-09" db="EMBL/GenBank/DDBJ databases">
        <title>Genome sequence of Roseospira marina, one of the more divergent members of the non-sulfur purple photosynthetic bacterial family, the Rhodospirillaceae.</title>
        <authorList>
            <person name="Meyer T."/>
            <person name="Kyndt J."/>
        </authorList>
    </citation>
    <scope>NUCLEOTIDE SEQUENCE [LARGE SCALE GENOMIC DNA]</scope>
    <source>
        <strain evidence="6 7">DSM 15113</strain>
    </source>
</reference>
<dbReference type="GO" id="GO:0005524">
    <property type="term" value="F:ATP binding"/>
    <property type="evidence" value="ECO:0007669"/>
    <property type="project" value="UniProtKB-KW"/>
</dbReference>